<dbReference type="GO" id="GO:0016798">
    <property type="term" value="F:hydrolase activity, acting on glycosyl bonds"/>
    <property type="evidence" value="ECO:0007669"/>
    <property type="project" value="UniProtKB-KW"/>
</dbReference>
<organism evidence="5">
    <name type="scientific">Paenibacillus polymyxa</name>
    <name type="common">Bacillus polymyxa</name>
    <dbReference type="NCBI Taxonomy" id="1406"/>
    <lineage>
        <taxon>Bacteria</taxon>
        <taxon>Bacillati</taxon>
        <taxon>Bacillota</taxon>
        <taxon>Bacilli</taxon>
        <taxon>Bacillales</taxon>
        <taxon>Paenibacillaceae</taxon>
        <taxon>Paenibacillus</taxon>
    </lineage>
</organism>
<dbReference type="AlphaFoldDB" id="A0AAE9PU33"/>
<sequence>MIDELTGHWGMKWENAVFIGYVDGQEVIRKYYSRNPVPTELRVAADDMVLEAGDWDVTRVVVDALDEYGNALPFYTDPVSVEVEGVGQLIGPSSLSLIGGRIAFWIRTKGEVGNIRVKVSAPSRFGSQELSIDVQ</sequence>
<proteinExistence type="inferred from homology"/>
<dbReference type="InterPro" id="IPR013783">
    <property type="entry name" value="Ig-like_fold"/>
</dbReference>
<dbReference type="Gene3D" id="2.60.40.10">
    <property type="entry name" value="Immunoglobulins"/>
    <property type="match status" value="1"/>
</dbReference>
<dbReference type="InterPro" id="IPR040605">
    <property type="entry name" value="Glyco_hydro2_dom5"/>
</dbReference>
<reference evidence="5" key="1">
    <citation type="submission" date="2022-11" db="EMBL/GenBank/DDBJ databases">
        <authorList>
            <person name="Vasilchenko N.G."/>
            <person name="Prazdnova E.V."/>
            <person name="Gorovtsov A.V."/>
            <person name="Chistyakov V.A."/>
            <person name="Pak M.L."/>
        </authorList>
    </citation>
    <scope>NUCLEOTIDE SEQUENCE</scope>
    <source>
        <strain evidence="5">R 4.5</strain>
    </source>
</reference>
<accession>A0AAE9PU33</accession>
<dbReference type="Pfam" id="PF18565">
    <property type="entry name" value="Glyco_hydro2_C5"/>
    <property type="match status" value="1"/>
</dbReference>
<comment type="similarity">
    <text evidence="1">Belongs to the glycosyl hydrolase 2 family.</text>
</comment>
<keyword evidence="2" id="KW-0378">Hydrolase</keyword>
<evidence type="ECO:0000313" key="5">
    <source>
        <dbReference type="EMBL" id="UZP76372.1"/>
    </source>
</evidence>
<evidence type="ECO:0000259" key="4">
    <source>
        <dbReference type="Pfam" id="PF18565"/>
    </source>
</evidence>
<evidence type="ECO:0000256" key="2">
    <source>
        <dbReference type="ARBA" id="ARBA00022801"/>
    </source>
</evidence>
<keyword evidence="3" id="KW-0326">Glycosidase</keyword>
<feature type="domain" description="Glycoside hydrolase family 2" evidence="4">
    <location>
        <begin position="41"/>
        <end position="122"/>
    </location>
</feature>
<dbReference type="EMBL" id="CP097770">
    <property type="protein sequence ID" value="UZP76372.1"/>
    <property type="molecule type" value="Genomic_DNA"/>
</dbReference>
<gene>
    <name evidence="5" type="ORF">MF626_07655</name>
</gene>
<evidence type="ECO:0000256" key="3">
    <source>
        <dbReference type="ARBA" id="ARBA00023295"/>
    </source>
</evidence>
<protein>
    <recommendedName>
        <fullName evidence="4">Glycoside hydrolase family 2 domain-containing protein</fullName>
    </recommendedName>
</protein>
<evidence type="ECO:0000256" key="1">
    <source>
        <dbReference type="ARBA" id="ARBA00007401"/>
    </source>
</evidence>
<name>A0AAE9PU33_PAEPO</name>